<dbReference type="EMBL" id="QTSX02002367">
    <property type="protein sequence ID" value="KAJ9075812.1"/>
    <property type="molecule type" value="Genomic_DNA"/>
</dbReference>
<evidence type="ECO:0000313" key="2">
    <source>
        <dbReference type="Proteomes" id="UP001165960"/>
    </source>
</evidence>
<evidence type="ECO:0000313" key="1">
    <source>
        <dbReference type="EMBL" id="KAJ9075812.1"/>
    </source>
</evidence>
<accession>A0ACC2TNI6</accession>
<dbReference type="Proteomes" id="UP001165960">
    <property type="component" value="Unassembled WGS sequence"/>
</dbReference>
<reference evidence="1" key="1">
    <citation type="submission" date="2022-04" db="EMBL/GenBank/DDBJ databases">
        <title>Genome of the entomopathogenic fungus Entomophthora muscae.</title>
        <authorList>
            <person name="Elya C."/>
            <person name="Lovett B.R."/>
            <person name="Lee E."/>
            <person name="Macias A.M."/>
            <person name="Hajek A.E."/>
            <person name="De Bivort B.L."/>
            <person name="Kasson M.T."/>
            <person name="De Fine Licht H.H."/>
            <person name="Stajich J.E."/>
        </authorList>
    </citation>
    <scope>NUCLEOTIDE SEQUENCE</scope>
    <source>
        <strain evidence="1">Berkeley</strain>
    </source>
</reference>
<organism evidence="1 2">
    <name type="scientific">Entomophthora muscae</name>
    <dbReference type="NCBI Taxonomy" id="34485"/>
    <lineage>
        <taxon>Eukaryota</taxon>
        <taxon>Fungi</taxon>
        <taxon>Fungi incertae sedis</taxon>
        <taxon>Zoopagomycota</taxon>
        <taxon>Entomophthoromycotina</taxon>
        <taxon>Entomophthoromycetes</taxon>
        <taxon>Entomophthorales</taxon>
        <taxon>Entomophthoraceae</taxon>
        <taxon>Entomophthora</taxon>
    </lineage>
</organism>
<keyword evidence="2" id="KW-1185">Reference proteome</keyword>
<name>A0ACC2TNI6_9FUNG</name>
<protein>
    <submittedName>
        <fullName evidence="1">Uncharacterized protein</fullName>
    </submittedName>
</protein>
<comment type="caution">
    <text evidence="1">The sequence shown here is derived from an EMBL/GenBank/DDBJ whole genome shotgun (WGS) entry which is preliminary data.</text>
</comment>
<sequence>MAFADNTVFGLSCIRDTTIFAQLMDLYERASNAKVNVNKTIVVKIGPTGYPPPPTM</sequence>
<proteinExistence type="predicted"/>
<gene>
    <name evidence="1" type="ORF">DSO57_1032099</name>
</gene>